<dbReference type="PANTHER" id="PTHR10909:SF250">
    <property type="entry name" value="PEROXISOMAL ACYL-COENZYME A OXIDASE 1"/>
    <property type="match status" value="1"/>
</dbReference>
<evidence type="ECO:0000256" key="2">
    <source>
        <dbReference type="ARBA" id="ARBA00001974"/>
    </source>
</evidence>
<comment type="cofactor">
    <cofactor evidence="2">
        <name>FAD</name>
        <dbReference type="ChEBI" id="CHEBI:57692"/>
    </cofactor>
</comment>
<dbReference type="Pfam" id="PF01756">
    <property type="entry name" value="ACOX"/>
    <property type="match status" value="1"/>
</dbReference>
<sequence length="685" mass="77571">MDSVSTQVTLAKERDNATFDPNLMDLFINGEAWVNTRGKAIDFVRQESETFDMSDIYFLSREGELNKILKQEKRVAELIKQGKLGNEDALAITYIQDASGPYRLHRSMFMPTLERQATEEQKKVFLEKARNYEIIGCYAQTEMGHGSNVRGLETTATYIQETDEFEVDSPTLTSTKWWIGGLGVAATHACVMAQLIIKNKNYGVYPIVVPIRSTVDHKPLPGVSVGDHGPKMGFNTVDNGFVNFDKVRVPRFNLLQRYITVDNQGNVTIPSDVDPRVTYSTMVFVRSGIVNNMGKELSKAVTIAVRYTSVRRQFGDDPNKPENPVLDYPIVQYRLIPLVAKTYMMLGMSHEFYANYERCRMAIEKNNDFSLLKEMHAVSCGLKKWCSDTTIYGVDTCRHVCGGHGFSLFSGLNTAFANLYPNIIWEGDNFVLAQQTARYILKVAENSMNSSPIESDDPTSQIFKKFKYDLPKRKISNNKLWNSEITPQTVVSNEQLLLNILAYKVAHQAYTLATKINVDKQSWNDSLVAVQILSTVYSEYMLCHYFYKHLGKLSQFNKPGSDKLASPLSTLMKIGALGFLLRNTGELYDLPEETGISNHKIIDGLETEYLNLIKSARKIAVPLVDALGIPDEKLNSSLGRYDGNVYEDYMTRALSEPLNREKMGDELREQIFKRYIEPVTKHAKL</sequence>
<keyword evidence="6 12" id="KW-0285">Flavoprotein</keyword>
<feature type="domain" description="Acyl-CoA oxidase/dehydrogenase middle" evidence="16">
    <location>
        <begin position="137"/>
        <end position="247"/>
    </location>
</feature>
<dbReference type="UniPathway" id="UPA00661"/>
<dbReference type="STRING" id="61424.A0A2T9Y9T1"/>
<evidence type="ECO:0000256" key="3">
    <source>
        <dbReference type="ARBA" id="ARBA00004275"/>
    </source>
</evidence>
<dbReference type="InterPro" id="IPR006091">
    <property type="entry name" value="Acyl-CoA_Oxase/DH_mid-dom"/>
</dbReference>
<evidence type="ECO:0000256" key="1">
    <source>
        <dbReference type="ARBA" id="ARBA00001201"/>
    </source>
</evidence>
<evidence type="ECO:0000256" key="7">
    <source>
        <dbReference type="ARBA" id="ARBA00022827"/>
    </source>
</evidence>
<feature type="binding site" evidence="14">
    <location>
        <position position="141"/>
    </location>
    <ligand>
        <name>FAD</name>
        <dbReference type="ChEBI" id="CHEBI:57692"/>
    </ligand>
</feature>
<evidence type="ECO:0000259" key="16">
    <source>
        <dbReference type="Pfam" id="PF02770"/>
    </source>
</evidence>
<dbReference type="InterPro" id="IPR012258">
    <property type="entry name" value="Acyl-CoA_oxidase"/>
</dbReference>
<comment type="similarity">
    <text evidence="5 12">Belongs to the acyl-CoA oxidase family.</text>
</comment>
<evidence type="ECO:0000313" key="20">
    <source>
        <dbReference type="Proteomes" id="UP000245699"/>
    </source>
</evidence>
<evidence type="ECO:0000256" key="8">
    <source>
        <dbReference type="ARBA" id="ARBA00022832"/>
    </source>
</evidence>
<dbReference type="Gene3D" id="1.10.540.10">
    <property type="entry name" value="Acyl-CoA dehydrogenase/oxidase, N-terminal domain"/>
    <property type="match status" value="1"/>
</dbReference>
<evidence type="ECO:0000259" key="15">
    <source>
        <dbReference type="Pfam" id="PF01756"/>
    </source>
</evidence>
<dbReference type="GO" id="GO:0033540">
    <property type="term" value="P:fatty acid beta-oxidation using acyl-CoA oxidase"/>
    <property type="evidence" value="ECO:0007669"/>
    <property type="project" value="UniProtKB-UniPathway"/>
</dbReference>
<dbReference type="GO" id="GO:0005777">
    <property type="term" value="C:peroxisome"/>
    <property type="evidence" value="ECO:0007669"/>
    <property type="project" value="UniProtKB-SubCell"/>
</dbReference>
<dbReference type="Proteomes" id="UP000245699">
    <property type="component" value="Unassembled WGS sequence"/>
</dbReference>
<keyword evidence="11" id="KW-0576">Peroxisome</keyword>
<feature type="domain" description="Acyl-coenzyme A oxidase N-terminal" evidence="17">
    <location>
        <begin position="28"/>
        <end position="135"/>
    </location>
</feature>
<organism evidence="19 20">
    <name type="scientific">Furculomyces boomerangus</name>
    <dbReference type="NCBI Taxonomy" id="61424"/>
    <lineage>
        <taxon>Eukaryota</taxon>
        <taxon>Fungi</taxon>
        <taxon>Fungi incertae sedis</taxon>
        <taxon>Zoopagomycota</taxon>
        <taxon>Kickxellomycotina</taxon>
        <taxon>Harpellomycetes</taxon>
        <taxon>Harpellales</taxon>
        <taxon>Harpellaceae</taxon>
        <taxon>Furculomyces</taxon>
    </lineage>
</organism>
<dbReference type="InterPro" id="IPR036250">
    <property type="entry name" value="AcylCo_DH-like_C"/>
</dbReference>
<evidence type="ECO:0000256" key="13">
    <source>
        <dbReference type="PIRSR" id="PIRSR000168-1"/>
    </source>
</evidence>
<dbReference type="SUPFAM" id="SSF56645">
    <property type="entry name" value="Acyl-CoA dehydrogenase NM domain-like"/>
    <property type="match status" value="1"/>
</dbReference>
<keyword evidence="9" id="KW-0560">Oxidoreductase</keyword>
<proteinExistence type="inferred from homology"/>
<evidence type="ECO:0000256" key="6">
    <source>
        <dbReference type="ARBA" id="ARBA00022630"/>
    </source>
</evidence>
<gene>
    <name evidence="19" type="ORF">BB559_005246</name>
</gene>
<name>A0A2T9Y9T1_9FUNG</name>
<dbReference type="InterPro" id="IPR009100">
    <property type="entry name" value="AcylCoA_DH/oxidase_NM_dom_sf"/>
</dbReference>
<dbReference type="InterPro" id="IPR002655">
    <property type="entry name" value="Acyl-CoA_oxidase_C"/>
</dbReference>
<dbReference type="GO" id="GO:0071949">
    <property type="term" value="F:FAD binding"/>
    <property type="evidence" value="ECO:0007669"/>
    <property type="project" value="InterPro"/>
</dbReference>
<evidence type="ECO:0000256" key="9">
    <source>
        <dbReference type="ARBA" id="ARBA00023002"/>
    </source>
</evidence>
<evidence type="ECO:0000313" key="19">
    <source>
        <dbReference type="EMBL" id="PVU89082.1"/>
    </source>
</evidence>
<dbReference type="GO" id="GO:0005504">
    <property type="term" value="F:fatty acid binding"/>
    <property type="evidence" value="ECO:0007669"/>
    <property type="project" value="TreeGrafter"/>
</dbReference>
<feature type="active site" description="Proton acceptor" evidence="13">
    <location>
        <position position="426"/>
    </location>
</feature>
<dbReference type="FunFam" id="2.40.110.10:FF:000003">
    <property type="entry name" value="Acyl-coenzyme A oxidase"/>
    <property type="match status" value="1"/>
</dbReference>
<evidence type="ECO:0000256" key="10">
    <source>
        <dbReference type="ARBA" id="ARBA00023098"/>
    </source>
</evidence>
<dbReference type="GO" id="GO:0055088">
    <property type="term" value="P:lipid homeostasis"/>
    <property type="evidence" value="ECO:0007669"/>
    <property type="project" value="TreeGrafter"/>
</dbReference>
<keyword evidence="10" id="KW-0443">Lipid metabolism</keyword>
<comment type="subcellular location">
    <subcellularLocation>
        <location evidence="3">Peroxisome</location>
    </subcellularLocation>
</comment>
<comment type="pathway">
    <text evidence="4">Lipid metabolism; peroxisomal fatty acid beta-oxidation.</text>
</comment>
<dbReference type="Pfam" id="PF22924">
    <property type="entry name" value="ACOX_C_alpha1"/>
    <property type="match status" value="1"/>
</dbReference>
<evidence type="ECO:0000256" key="4">
    <source>
        <dbReference type="ARBA" id="ARBA00004846"/>
    </source>
</evidence>
<feature type="domain" description="Acyl-CoA oxidase C-alpha1" evidence="18">
    <location>
        <begin position="279"/>
        <end position="441"/>
    </location>
</feature>
<dbReference type="PANTHER" id="PTHR10909">
    <property type="entry name" value="ELECTRON TRANSPORT OXIDOREDUCTASE"/>
    <property type="match status" value="1"/>
</dbReference>
<keyword evidence="20" id="KW-1185">Reference proteome</keyword>
<dbReference type="FunFam" id="1.20.140.10:FF:000015">
    <property type="entry name" value="Acyl-coenzyme A oxidase"/>
    <property type="match status" value="1"/>
</dbReference>
<feature type="binding site" evidence="14">
    <location>
        <position position="180"/>
    </location>
    <ligand>
        <name>FAD</name>
        <dbReference type="ChEBI" id="CHEBI:57692"/>
    </ligand>
</feature>
<evidence type="ECO:0000259" key="17">
    <source>
        <dbReference type="Pfam" id="PF14749"/>
    </source>
</evidence>
<reference evidence="19 20" key="1">
    <citation type="journal article" date="2018" name="MBio">
        <title>Comparative Genomics Reveals the Core Gene Toolbox for the Fungus-Insect Symbiosis.</title>
        <authorList>
            <person name="Wang Y."/>
            <person name="Stata M."/>
            <person name="Wang W."/>
            <person name="Stajich J.E."/>
            <person name="White M.M."/>
            <person name="Moncalvo J.M."/>
        </authorList>
    </citation>
    <scope>NUCLEOTIDE SEQUENCE [LARGE SCALE GENOMIC DNA]</scope>
    <source>
        <strain evidence="19 20">AUS-77-4</strain>
    </source>
</reference>
<feature type="domain" description="Acyl-CoA oxidase C-terminal" evidence="15">
    <location>
        <begin position="497"/>
        <end position="679"/>
    </location>
</feature>
<keyword evidence="7 12" id="KW-0274">FAD</keyword>
<comment type="catalytic activity">
    <reaction evidence="1">
        <text>a 2,3-saturated acyl-CoA + O2 = a (2E)-enoyl-CoA + H2O2</text>
        <dbReference type="Rhea" id="RHEA:38959"/>
        <dbReference type="ChEBI" id="CHEBI:15379"/>
        <dbReference type="ChEBI" id="CHEBI:16240"/>
        <dbReference type="ChEBI" id="CHEBI:58856"/>
        <dbReference type="ChEBI" id="CHEBI:65111"/>
        <dbReference type="EC" id="1.3.3.6"/>
    </reaction>
</comment>
<dbReference type="OrthoDB" id="538336at2759"/>
<comment type="caution">
    <text evidence="19">The sequence shown here is derived from an EMBL/GenBank/DDBJ whole genome shotgun (WGS) entry which is preliminary data.</text>
</comment>
<evidence type="ECO:0000256" key="5">
    <source>
        <dbReference type="ARBA" id="ARBA00006288"/>
    </source>
</evidence>
<keyword evidence="8" id="KW-0276">Fatty acid metabolism</keyword>
<dbReference type="GO" id="GO:0003997">
    <property type="term" value="F:acyl-CoA oxidase activity"/>
    <property type="evidence" value="ECO:0007669"/>
    <property type="project" value="UniProtKB-EC"/>
</dbReference>
<accession>A0A2T9Y9T1</accession>
<protein>
    <recommendedName>
        <fullName evidence="12">Acyl-coenzyme A oxidase</fullName>
    </recommendedName>
</protein>
<dbReference type="PIRSF" id="PIRSF000168">
    <property type="entry name" value="Acyl-CoA_oxidase"/>
    <property type="match status" value="1"/>
</dbReference>
<dbReference type="InterPro" id="IPR029320">
    <property type="entry name" value="Acyl-CoA_ox_N"/>
</dbReference>
<dbReference type="EMBL" id="MBFT01000577">
    <property type="protein sequence ID" value="PVU89082.1"/>
    <property type="molecule type" value="Genomic_DNA"/>
</dbReference>
<dbReference type="InterPro" id="IPR055060">
    <property type="entry name" value="ACOX_C_alpha1"/>
</dbReference>
<evidence type="ECO:0000256" key="14">
    <source>
        <dbReference type="PIRSR" id="PIRSR000168-2"/>
    </source>
</evidence>
<dbReference type="InterPro" id="IPR046373">
    <property type="entry name" value="Acyl-CoA_Oxase/DH_mid-dom_sf"/>
</dbReference>
<evidence type="ECO:0000256" key="11">
    <source>
        <dbReference type="ARBA" id="ARBA00023140"/>
    </source>
</evidence>
<evidence type="ECO:0000256" key="12">
    <source>
        <dbReference type="PIRNR" id="PIRNR000168"/>
    </source>
</evidence>
<evidence type="ECO:0000259" key="18">
    <source>
        <dbReference type="Pfam" id="PF22924"/>
    </source>
</evidence>
<dbReference type="Pfam" id="PF02770">
    <property type="entry name" value="Acyl-CoA_dh_M"/>
    <property type="match status" value="1"/>
</dbReference>
<dbReference type="InterPro" id="IPR037069">
    <property type="entry name" value="AcylCoA_DH/ox_N_sf"/>
</dbReference>
<dbReference type="SUPFAM" id="SSF47203">
    <property type="entry name" value="Acyl-CoA dehydrogenase C-terminal domain-like"/>
    <property type="match status" value="2"/>
</dbReference>
<dbReference type="Gene3D" id="1.20.140.10">
    <property type="entry name" value="Butyryl-CoA Dehydrogenase, subunit A, domain 3"/>
    <property type="match status" value="2"/>
</dbReference>
<dbReference type="Gene3D" id="2.40.110.10">
    <property type="entry name" value="Butyryl-CoA Dehydrogenase, subunit A, domain 2"/>
    <property type="match status" value="1"/>
</dbReference>
<dbReference type="AlphaFoldDB" id="A0A2T9Y9T1"/>
<dbReference type="Pfam" id="PF14749">
    <property type="entry name" value="Acyl-CoA_ox_N"/>
    <property type="match status" value="1"/>
</dbReference>